<dbReference type="SUPFAM" id="SSF55874">
    <property type="entry name" value="ATPase domain of HSP90 chaperone/DNA topoisomerase II/histidine kinase"/>
    <property type="match status" value="1"/>
</dbReference>
<gene>
    <name evidence="3" type="ORF">GS399_05940</name>
</gene>
<comment type="caution">
    <text evidence="3">The sequence shown here is derived from an EMBL/GenBank/DDBJ whole genome shotgun (WGS) entry which is preliminary data.</text>
</comment>
<proteinExistence type="predicted"/>
<protein>
    <recommendedName>
        <fullName evidence="2">Signal transduction histidine kinase internal region domain-containing protein</fullName>
    </recommendedName>
</protein>
<dbReference type="AlphaFoldDB" id="A0A7K1Y8Z1"/>
<accession>A0A7K1Y8Z1</accession>
<dbReference type="Pfam" id="PF06580">
    <property type="entry name" value="His_kinase"/>
    <property type="match status" value="1"/>
</dbReference>
<dbReference type="EMBL" id="WVHT01000002">
    <property type="protein sequence ID" value="MXV50508.1"/>
    <property type="molecule type" value="Genomic_DNA"/>
</dbReference>
<name>A0A7K1Y8Z1_9SPHI</name>
<keyword evidence="4" id="KW-1185">Reference proteome</keyword>
<dbReference type="PANTHER" id="PTHR34220">
    <property type="entry name" value="SENSOR HISTIDINE KINASE YPDA"/>
    <property type="match status" value="1"/>
</dbReference>
<dbReference type="InterPro" id="IPR010559">
    <property type="entry name" value="Sig_transdc_His_kin_internal"/>
</dbReference>
<evidence type="ECO:0000259" key="2">
    <source>
        <dbReference type="Pfam" id="PF06580"/>
    </source>
</evidence>
<dbReference type="RefSeq" id="WP_160843676.1">
    <property type="nucleotide sequence ID" value="NZ_WVHT01000002.1"/>
</dbReference>
<evidence type="ECO:0000313" key="3">
    <source>
        <dbReference type="EMBL" id="MXV50508.1"/>
    </source>
</evidence>
<reference evidence="3 4" key="1">
    <citation type="submission" date="2019-11" db="EMBL/GenBank/DDBJ databases">
        <title>Pedobacter sp. HMF7647 Genome sequencing and assembly.</title>
        <authorList>
            <person name="Kang H."/>
            <person name="Kim H."/>
            <person name="Joh K."/>
        </authorList>
    </citation>
    <scope>NUCLEOTIDE SEQUENCE [LARGE SCALE GENOMIC DNA]</scope>
    <source>
        <strain evidence="3 4">HMF7647</strain>
    </source>
</reference>
<dbReference type="Proteomes" id="UP000466586">
    <property type="component" value="Unassembled WGS sequence"/>
</dbReference>
<dbReference type="InterPro" id="IPR050640">
    <property type="entry name" value="Bact_2-comp_sensor_kinase"/>
</dbReference>
<keyword evidence="1" id="KW-0812">Transmembrane</keyword>
<feature type="transmembrane region" description="Helical" evidence="1">
    <location>
        <begin position="39"/>
        <end position="62"/>
    </location>
</feature>
<dbReference type="Gene3D" id="3.30.565.10">
    <property type="entry name" value="Histidine kinase-like ATPase, C-terminal domain"/>
    <property type="match status" value="1"/>
</dbReference>
<keyword evidence="1" id="KW-1133">Transmembrane helix</keyword>
<dbReference type="InterPro" id="IPR036890">
    <property type="entry name" value="HATPase_C_sf"/>
</dbReference>
<organism evidence="3 4">
    <name type="scientific">Hufsiella arboris</name>
    <dbReference type="NCBI Taxonomy" id="2695275"/>
    <lineage>
        <taxon>Bacteria</taxon>
        <taxon>Pseudomonadati</taxon>
        <taxon>Bacteroidota</taxon>
        <taxon>Sphingobacteriia</taxon>
        <taxon>Sphingobacteriales</taxon>
        <taxon>Sphingobacteriaceae</taxon>
        <taxon>Hufsiella</taxon>
    </lineage>
</organism>
<feature type="transmembrane region" description="Helical" evidence="1">
    <location>
        <begin position="123"/>
        <end position="143"/>
    </location>
</feature>
<dbReference type="GO" id="GO:0000155">
    <property type="term" value="F:phosphorelay sensor kinase activity"/>
    <property type="evidence" value="ECO:0007669"/>
    <property type="project" value="InterPro"/>
</dbReference>
<dbReference type="GO" id="GO:0016020">
    <property type="term" value="C:membrane"/>
    <property type="evidence" value="ECO:0007669"/>
    <property type="project" value="InterPro"/>
</dbReference>
<sequence length="354" mass="41267">MNNTIVRHLIFWLAYSIQGTLLEYAWIHSLFGDVKTMNVVFTAILFNFSLLPAKIIFTYLLLDLFLPQLLIKRWKLSIVITEIVGSLILSIIAHRLAGNYYIAPTLYPEKPVLFSDVFDFSRMFVSLLDIGYVAGIALALRLFRMQISHLRNEKDLVREKLETELKFLKNQINPHFLFNTLNNIYGLARKKSDKAPEVVMRLSKLLRFMLYESDRRTMPISDEIRVLEDYVQLEKIRFNDRLNLSFKQNIDDFDQVITPLILLPFIENAFKHGICETTESTQISIDISVKNGHLNFLIQNSHDKEQTQVHEKIGLSNVRRQLELMYREFSLNIENLAGTFNVNLWINLNSHAAI</sequence>
<feature type="domain" description="Signal transduction histidine kinase internal region" evidence="2">
    <location>
        <begin position="163"/>
        <end position="242"/>
    </location>
</feature>
<dbReference type="PANTHER" id="PTHR34220:SF7">
    <property type="entry name" value="SENSOR HISTIDINE KINASE YPDA"/>
    <property type="match status" value="1"/>
</dbReference>
<evidence type="ECO:0000313" key="4">
    <source>
        <dbReference type="Proteomes" id="UP000466586"/>
    </source>
</evidence>
<evidence type="ECO:0000256" key="1">
    <source>
        <dbReference type="SAM" id="Phobius"/>
    </source>
</evidence>
<feature type="transmembrane region" description="Helical" evidence="1">
    <location>
        <begin position="9"/>
        <end position="27"/>
    </location>
</feature>
<feature type="transmembrane region" description="Helical" evidence="1">
    <location>
        <begin position="83"/>
        <end position="103"/>
    </location>
</feature>
<keyword evidence="1" id="KW-0472">Membrane</keyword>